<protein>
    <submittedName>
        <fullName evidence="1">Uncharacterized protein</fullName>
    </submittedName>
</protein>
<comment type="caution">
    <text evidence="1">The sequence shown here is derived from an EMBL/GenBank/DDBJ whole genome shotgun (WGS) entry which is preliminary data.</text>
</comment>
<evidence type="ECO:0000313" key="2">
    <source>
        <dbReference type="Proteomes" id="UP000193689"/>
    </source>
</evidence>
<dbReference type="Proteomes" id="UP000193689">
    <property type="component" value="Unassembled WGS sequence"/>
</dbReference>
<name>A0A1Y2EKR4_9PEZI</name>
<gene>
    <name evidence="1" type="ORF">BCR38DRAFT_405142</name>
</gene>
<dbReference type="EMBL" id="MCFJ01000001">
    <property type="protein sequence ID" value="ORY72143.1"/>
    <property type="molecule type" value="Genomic_DNA"/>
</dbReference>
<reference evidence="1 2" key="1">
    <citation type="submission" date="2016-07" db="EMBL/GenBank/DDBJ databases">
        <title>Pervasive Adenine N6-methylation of Active Genes in Fungi.</title>
        <authorList>
            <consortium name="DOE Joint Genome Institute"/>
            <person name="Mondo S.J."/>
            <person name="Dannebaum R.O."/>
            <person name="Kuo R.C."/>
            <person name="Labutti K."/>
            <person name="Haridas S."/>
            <person name="Kuo A."/>
            <person name="Salamov A."/>
            <person name="Ahrendt S.R."/>
            <person name="Lipzen A."/>
            <person name="Sullivan W."/>
            <person name="Andreopoulos W.B."/>
            <person name="Clum A."/>
            <person name="Lindquist E."/>
            <person name="Daum C."/>
            <person name="Ramamoorthy G.K."/>
            <person name="Gryganskyi A."/>
            <person name="Culley D."/>
            <person name="Magnuson J.K."/>
            <person name="James T.Y."/>
            <person name="O'Malley M.A."/>
            <person name="Stajich J.E."/>
            <person name="Spatafora J.W."/>
            <person name="Visel A."/>
            <person name="Grigoriev I.V."/>
        </authorList>
    </citation>
    <scope>NUCLEOTIDE SEQUENCE [LARGE SCALE GENOMIC DNA]</scope>
    <source>
        <strain evidence="1 2">CBS 129021</strain>
    </source>
</reference>
<evidence type="ECO:0000313" key="1">
    <source>
        <dbReference type="EMBL" id="ORY72143.1"/>
    </source>
</evidence>
<proteinExistence type="predicted"/>
<sequence length="111" mass="12552">MSSPKHGSPDLVDGKRWFNSLLFVKTRPIALSSLFIYMSANPRNVETISAVADHETFSRGIIEIIGDDSRLVDYLPGLMITARRPGEGRLPWELASTRVPWFLCKNLSQEY</sequence>
<dbReference type="GeneID" id="63774143"/>
<dbReference type="InParanoid" id="A0A1Y2EKR4"/>
<dbReference type="AlphaFoldDB" id="A0A1Y2EKR4"/>
<keyword evidence="2" id="KW-1185">Reference proteome</keyword>
<dbReference type="RefSeq" id="XP_040721735.1">
    <property type="nucleotide sequence ID" value="XM_040857931.1"/>
</dbReference>
<accession>A0A1Y2EKR4</accession>
<organism evidence="1 2">
    <name type="scientific">Pseudomassariella vexata</name>
    <dbReference type="NCBI Taxonomy" id="1141098"/>
    <lineage>
        <taxon>Eukaryota</taxon>
        <taxon>Fungi</taxon>
        <taxon>Dikarya</taxon>
        <taxon>Ascomycota</taxon>
        <taxon>Pezizomycotina</taxon>
        <taxon>Sordariomycetes</taxon>
        <taxon>Xylariomycetidae</taxon>
        <taxon>Amphisphaeriales</taxon>
        <taxon>Pseudomassariaceae</taxon>
        <taxon>Pseudomassariella</taxon>
    </lineage>
</organism>
<dbReference type="OrthoDB" id="5422579at2759"/>